<evidence type="ECO:0000256" key="1">
    <source>
        <dbReference type="ARBA" id="ARBA00004651"/>
    </source>
</evidence>
<dbReference type="HOGENOM" id="CLU_042497_0_0_11"/>
<dbReference type="KEGG" id="mli:MULP_01011"/>
<comment type="similarity">
    <text evidence="2 8">Belongs to the lactate permease family.</text>
</comment>
<feature type="transmembrane region" description="Helical" evidence="8">
    <location>
        <begin position="121"/>
        <end position="144"/>
    </location>
</feature>
<evidence type="ECO:0000256" key="8">
    <source>
        <dbReference type="RuleBase" id="RU365092"/>
    </source>
</evidence>
<evidence type="ECO:0000256" key="7">
    <source>
        <dbReference type="ARBA" id="ARBA00023136"/>
    </source>
</evidence>
<dbReference type="PANTHER" id="PTHR30003">
    <property type="entry name" value="L-LACTATE PERMEASE"/>
    <property type="match status" value="1"/>
</dbReference>
<feature type="transmembrane region" description="Helical" evidence="8">
    <location>
        <begin position="207"/>
        <end position="228"/>
    </location>
</feature>
<feature type="transmembrane region" description="Helical" evidence="8">
    <location>
        <begin position="176"/>
        <end position="195"/>
    </location>
</feature>
<dbReference type="Proteomes" id="UP000011157">
    <property type="component" value="Chromosome"/>
</dbReference>
<feature type="transmembrane region" description="Helical" evidence="8">
    <location>
        <begin position="396"/>
        <end position="416"/>
    </location>
</feature>
<accession>L7UZX6</accession>
<keyword evidence="7 8" id="KW-0472">Membrane</keyword>
<feature type="transmembrane region" description="Helical" evidence="8">
    <location>
        <begin position="305"/>
        <end position="327"/>
    </location>
</feature>
<reference evidence="9 10" key="1">
    <citation type="journal article" date="2013" name="J. Bacteriol.">
        <title>Complete Genome Sequence of the Frog Pathogen Mycobacterium ulcerans Ecovar Liflandii.</title>
        <authorList>
            <person name="Tobias N.J."/>
            <person name="Doig K.D."/>
            <person name="Medema M.H."/>
            <person name="Chen H."/>
            <person name="Haring V."/>
            <person name="Moore R."/>
            <person name="Seemann T."/>
            <person name="Stinear T.P."/>
        </authorList>
    </citation>
    <scope>NUCLEOTIDE SEQUENCE [LARGE SCALE GENOMIC DNA]</scope>
    <source>
        <strain evidence="9 10">128FXT</strain>
    </source>
</reference>
<keyword evidence="6 8" id="KW-1133">Transmembrane helix</keyword>
<dbReference type="EMBL" id="CP003899">
    <property type="protein sequence ID" value="AGC61036.1"/>
    <property type="molecule type" value="Genomic_DNA"/>
</dbReference>
<dbReference type="PATRIC" id="fig|459424.11.peg.1037"/>
<dbReference type="GO" id="GO:0015129">
    <property type="term" value="F:lactate transmembrane transporter activity"/>
    <property type="evidence" value="ECO:0007669"/>
    <property type="project" value="UniProtKB-UniRule"/>
</dbReference>
<keyword evidence="10" id="KW-1185">Reference proteome</keyword>
<dbReference type="AlphaFoldDB" id="L7UZX6"/>
<comment type="function">
    <text evidence="8">Uptake of L-lactate across the membrane. Can also transport D-lactate and glycolate.</text>
</comment>
<dbReference type="RefSeq" id="WP_015354585.1">
    <property type="nucleotide sequence ID" value="NC_020133.1"/>
</dbReference>
<comment type="caution">
    <text evidence="8">Lacks conserved residue(s) required for the propagation of feature annotation.</text>
</comment>
<evidence type="ECO:0000256" key="2">
    <source>
        <dbReference type="ARBA" id="ARBA00010100"/>
    </source>
</evidence>
<evidence type="ECO:0000313" key="10">
    <source>
        <dbReference type="Proteomes" id="UP000011157"/>
    </source>
</evidence>
<dbReference type="GO" id="GO:0005886">
    <property type="term" value="C:plasma membrane"/>
    <property type="evidence" value="ECO:0007669"/>
    <property type="project" value="UniProtKB-SubCell"/>
</dbReference>
<protein>
    <recommendedName>
        <fullName evidence="8">L-lactate permease</fullName>
    </recommendedName>
</protein>
<evidence type="ECO:0000256" key="4">
    <source>
        <dbReference type="ARBA" id="ARBA00022475"/>
    </source>
</evidence>
<keyword evidence="3 8" id="KW-0813">Transport</keyword>
<feature type="transmembrane region" description="Helical" evidence="8">
    <location>
        <begin position="279"/>
        <end position="299"/>
    </location>
</feature>
<feature type="transmembrane region" description="Helical" evidence="8">
    <location>
        <begin position="240"/>
        <end position="258"/>
    </location>
</feature>
<comment type="subcellular location">
    <subcellularLocation>
        <location evidence="1 8">Cell membrane</location>
        <topology evidence="1 8">Multi-pass membrane protein</topology>
    </subcellularLocation>
</comment>
<feature type="transmembrane region" description="Helical" evidence="8">
    <location>
        <begin position="88"/>
        <end position="109"/>
    </location>
</feature>
<gene>
    <name evidence="9" type="ordered locus">MULP_01011</name>
</gene>
<proteinExistence type="inferred from homology"/>
<keyword evidence="4 8" id="KW-1003">Cell membrane</keyword>
<evidence type="ECO:0000256" key="6">
    <source>
        <dbReference type="ARBA" id="ARBA00022989"/>
    </source>
</evidence>
<evidence type="ECO:0000256" key="3">
    <source>
        <dbReference type="ARBA" id="ARBA00022448"/>
    </source>
</evidence>
<name>L7UZX6_MYCL1</name>
<dbReference type="GO" id="GO:0015295">
    <property type="term" value="F:solute:proton symporter activity"/>
    <property type="evidence" value="ECO:0007669"/>
    <property type="project" value="TreeGrafter"/>
</dbReference>
<evidence type="ECO:0000256" key="5">
    <source>
        <dbReference type="ARBA" id="ARBA00022692"/>
    </source>
</evidence>
<evidence type="ECO:0000313" key="9">
    <source>
        <dbReference type="EMBL" id="AGC61036.1"/>
    </source>
</evidence>
<dbReference type="PANTHER" id="PTHR30003:SF0">
    <property type="entry name" value="GLYCOLATE PERMEASE GLCA-RELATED"/>
    <property type="match status" value="1"/>
</dbReference>
<sequence>MAPTVAMVAFILLGGVGLAETMNLSGAQERISAWLEQVESGADRTTTLLLVYGMTPLMESVTGFGLGVVITAPLLIRHGLAPIKAVMVGLLGLVLVPWGSLAPGTLIAADVGGQNFNDLGVWSAIFTLPVLVVSMTAVLALTIGRPNVRQLGLAGVVILTQETTLVAANLALGPPLAGVIAGTAVIAVLLIRTWSVNGPLPRVSPELAVAMVPYLVLGCGILLATAGLELADTSEQPSWVSSPALWVNMAVLAGLSILRAPHRRKLTAIGTIVRKWVPVAGNTLIFMLLGIVMAATGMAQHLADTAAHSGLGFVAAIPAIGALGGYLTGSNTGAAAMFSAGTASAATSLGANPLIALAGQNVAGSIAIIASPPRIALATVVALEPGEQLPRTAKQALYFVVSVVALVLGAIVLSLAT</sequence>
<dbReference type="Pfam" id="PF02652">
    <property type="entry name" value="Lactate_perm"/>
    <property type="match status" value="1"/>
</dbReference>
<feature type="transmembrane region" description="Helical" evidence="8">
    <location>
        <begin position="51"/>
        <end position="76"/>
    </location>
</feature>
<keyword evidence="5 8" id="KW-0812">Transmembrane</keyword>
<dbReference type="InterPro" id="IPR003804">
    <property type="entry name" value="Lactate_perm"/>
</dbReference>
<organism evidence="9 10">
    <name type="scientific">Mycobacterium liflandii (strain 128FXT)</name>
    <dbReference type="NCBI Taxonomy" id="459424"/>
    <lineage>
        <taxon>Bacteria</taxon>
        <taxon>Bacillati</taxon>
        <taxon>Actinomycetota</taxon>
        <taxon>Actinomycetes</taxon>
        <taxon>Mycobacteriales</taxon>
        <taxon>Mycobacteriaceae</taxon>
        <taxon>Mycobacterium</taxon>
        <taxon>Mycobacterium ulcerans group</taxon>
    </lineage>
</organism>